<feature type="transmembrane region" description="Helical" evidence="1">
    <location>
        <begin position="31"/>
        <end position="48"/>
    </location>
</feature>
<sequence length="49" mass="5917">MKVSQYCTANILIRLYIQYVRNKFYLLADNSQLILKMISFTFMMYLCLP</sequence>
<keyword evidence="1" id="KW-1133">Transmembrane helix</keyword>
<dbReference type="AlphaFoldDB" id="A0A0E9RJM4"/>
<evidence type="ECO:0000313" key="2">
    <source>
        <dbReference type="EMBL" id="JAH29012.1"/>
    </source>
</evidence>
<evidence type="ECO:0000256" key="1">
    <source>
        <dbReference type="SAM" id="Phobius"/>
    </source>
</evidence>
<reference evidence="2" key="2">
    <citation type="journal article" date="2015" name="Fish Shellfish Immunol.">
        <title>Early steps in the European eel (Anguilla anguilla)-Vibrio vulnificus interaction in the gills: Role of the RtxA13 toxin.</title>
        <authorList>
            <person name="Callol A."/>
            <person name="Pajuelo D."/>
            <person name="Ebbesson L."/>
            <person name="Teles M."/>
            <person name="MacKenzie S."/>
            <person name="Amaro C."/>
        </authorList>
    </citation>
    <scope>NUCLEOTIDE SEQUENCE</scope>
</reference>
<reference evidence="2" key="1">
    <citation type="submission" date="2014-11" db="EMBL/GenBank/DDBJ databases">
        <authorList>
            <person name="Amaro Gonzalez C."/>
        </authorList>
    </citation>
    <scope>NUCLEOTIDE SEQUENCE</scope>
</reference>
<proteinExistence type="predicted"/>
<protein>
    <submittedName>
        <fullName evidence="2">Uncharacterized protein</fullName>
    </submittedName>
</protein>
<keyword evidence="1" id="KW-0812">Transmembrane</keyword>
<accession>A0A0E9RJM4</accession>
<keyword evidence="1" id="KW-0472">Membrane</keyword>
<name>A0A0E9RJM4_ANGAN</name>
<dbReference type="EMBL" id="GBXM01079565">
    <property type="protein sequence ID" value="JAH29012.1"/>
    <property type="molecule type" value="Transcribed_RNA"/>
</dbReference>
<organism evidence="2">
    <name type="scientific">Anguilla anguilla</name>
    <name type="common">European freshwater eel</name>
    <name type="synonym">Muraena anguilla</name>
    <dbReference type="NCBI Taxonomy" id="7936"/>
    <lineage>
        <taxon>Eukaryota</taxon>
        <taxon>Metazoa</taxon>
        <taxon>Chordata</taxon>
        <taxon>Craniata</taxon>
        <taxon>Vertebrata</taxon>
        <taxon>Euteleostomi</taxon>
        <taxon>Actinopterygii</taxon>
        <taxon>Neopterygii</taxon>
        <taxon>Teleostei</taxon>
        <taxon>Anguilliformes</taxon>
        <taxon>Anguillidae</taxon>
        <taxon>Anguilla</taxon>
    </lineage>
</organism>